<evidence type="ECO:0000313" key="2">
    <source>
        <dbReference type="EMBL" id="KAA0875778.1"/>
    </source>
</evidence>
<gene>
    <name evidence="2" type="ORF">E1H14_03565</name>
</gene>
<dbReference type="OrthoDB" id="9816273at2"/>
<evidence type="ECO:0000259" key="1">
    <source>
        <dbReference type="Pfam" id="PF07238"/>
    </source>
</evidence>
<reference evidence="2 3" key="1">
    <citation type="submission" date="2019-03" db="EMBL/GenBank/DDBJ databases">
        <title>Nitrincola sp. nov. isolated from an Indian soda lake.</title>
        <authorList>
            <person name="Joshi A."/>
            <person name="Thite S.V."/>
            <person name="Joseph N."/>
            <person name="Dhotre D."/>
            <person name="Moorthy M."/>
            <person name="Shouche Y.S."/>
        </authorList>
    </citation>
    <scope>NUCLEOTIDE SEQUENCE [LARGE SCALE GENOMIC DNA]</scope>
    <source>
        <strain evidence="2 3">MEB193</strain>
    </source>
</reference>
<proteinExistence type="predicted"/>
<feature type="domain" description="PilZ" evidence="1">
    <location>
        <begin position="125"/>
        <end position="234"/>
    </location>
</feature>
<dbReference type="Gene3D" id="2.40.10.220">
    <property type="entry name" value="predicted glycosyltransferase like domains"/>
    <property type="match status" value="1"/>
</dbReference>
<keyword evidence="3" id="KW-1185">Reference proteome</keyword>
<dbReference type="GO" id="GO:0035438">
    <property type="term" value="F:cyclic-di-GMP binding"/>
    <property type="evidence" value="ECO:0007669"/>
    <property type="project" value="InterPro"/>
</dbReference>
<accession>A0A5A9W6M9</accession>
<dbReference type="Gene3D" id="2.30.110.10">
    <property type="entry name" value="Electron Transport, Fmn-binding Protein, Chain A"/>
    <property type="match status" value="1"/>
</dbReference>
<dbReference type="Proteomes" id="UP000325302">
    <property type="component" value="Unassembled WGS sequence"/>
</dbReference>
<dbReference type="Pfam" id="PF07238">
    <property type="entry name" value="PilZ"/>
    <property type="match status" value="1"/>
</dbReference>
<comment type="caution">
    <text evidence="2">The sequence shown here is derived from an EMBL/GenBank/DDBJ whole genome shotgun (WGS) entry which is preliminary data.</text>
</comment>
<dbReference type="AlphaFoldDB" id="A0A5A9W6M9"/>
<dbReference type="RefSeq" id="WP_149390082.1">
    <property type="nucleotide sequence ID" value="NZ_SMRS01000002.1"/>
</dbReference>
<protein>
    <recommendedName>
        <fullName evidence="1">PilZ domain-containing protein</fullName>
    </recommendedName>
</protein>
<dbReference type="SUPFAM" id="SSF141371">
    <property type="entry name" value="PilZ domain-like"/>
    <property type="match status" value="1"/>
</dbReference>
<sequence>MKNQASVLQFSEPSEGERIHNPSEIESMLKTVSERVSAVTLLPKDTEHALTAYIKYVSQEDGWIRFDPPMPENRRHLLANQKVTLMTRHNGCQVTCHDIELIPEQKANGELRYWAKFPEEISYLQRRSTFRVPVRPLLNIITHLNSDKEQRHSGRLRDLSQEGCRLEFNEDLTLVDSLRASDLRITLCLPNGESHDLALNVLRIDYHPSTQTTFLGCRFGELTPQQRQHINLLVNELQRDFIQFTRKGFVENTSALFIPKRKQVISEIQRTEPSLPETEQKSVLSKLNKRDQSAPIQPERAYDSAIIAIKQLVIKFRAGQPLPIDQALDASHQLVKAWQQDRQALLMQRYRRNPLSPLFDHSVSVALLLLDIVASRYPDQAQTPTLTGMVLGGFCHDLAYSLLPGGLRYQTGLKQDAEHKALKAAHASLMRKLKASPDMTPEALRIVRESNELLDGSGWPDGLNGDSLSQVGKLCACINAFDRYSHTEHQGDLIYDPIAGMQNLLKQAALYDKASLKFLWRHLGKYPQGSLVTLSDKTLAMVMRHDDQGQARDLRRVYCLENESVTPHQDFNIQNTNLEILGYANPKKFNIAFDVLRAPLKSI</sequence>
<dbReference type="InterPro" id="IPR012349">
    <property type="entry name" value="Split_barrel_FMN-bd"/>
</dbReference>
<dbReference type="Gene3D" id="1.10.3210.10">
    <property type="entry name" value="Hypothetical protein af1432"/>
    <property type="match status" value="1"/>
</dbReference>
<evidence type="ECO:0000313" key="3">
    <source>
        <dbReference type="Proteomes" id="UP000325302"/>
    </source>
</evidence>
<name>A0A5A9W6M9_9GAMM</name>
<dbReference type="EMBL" id="SMRS01000002">
    <property type="protein sequence ID" value="KAA0875778.1"/>
    <property type="molecule type" value="Genomic_DNA"/>
</dbReference>
<organism evidence="2 3">
    <name type="scientific">Nitrincola tapanii</name>
    <dbReference type="NCBI Taxonomy" id="1708751"/>
    <lineage>
        <taxon>Bacteria</taxon>
        <taxon>Pseudomonadati</taxon>
        <taxon>Pseudomonadota</taxon>
        <taxon>Gammaproteobacteria</taxon>
        <taxon>Oceanospirillales</taxon>
        <taxon>Oceanospirillaceae</taxon>
        <taxon>Nitrincola</taxon>
    </lineage>
</organism>
<dbReference type="InterPro" id="IPR009875">
    <property type="entry name" value="PilZ_domain"/>
</dbReference>